<organism evidence="1 2">
    <name type="scientific">Aureibacter tunicatorum</name>
    <dbReference type="NCBI Taxonomy" id="866807"/>
    <lineage>
        <taxon>Bacteria</taxon>
        <taxon>Pseudomonadati</taxon>
        <taxon>Bacteroidota</taxon>
        <taxon>Cytophagia</taxon>
        <taxon>Cytophagales</taxon>
        <taxon>Persicobacteraceae</taxon>
        <taxon>Aureibacter</taxon>
    </lineage>
</organism>
<evidence type="ECO:0000313" key="2">
    <source>
        <dbReference type="Proteomes" id="UP001185092"/>
    </source>
</evidence>
<accession>A0AAE4BRN9</accession>
<reference evidence="1" key="1">
    <citation type="submission" date="2023-07" db="EMBL/GenBank/DDBJ databases">
        <title>Genomic Encyclopedia of Type Strains, Phase IV (KMG-IV): sequencing the most valuable type-strain genomes for metagenomic binning, comparative biology and taxonomic classification.</title>
        <authorList>
            <person name="Goeker M."/>
        </authorList>
    </citation>
    <scope>NUCLEOTIDE SEQUENCE</scope>
    <source>
        <strain evidence="1">DSM 26174</strain>
    </source>
</reference>
<gene>
    <name evidence="1" type="ORF">HNQ88_001021</name>
</gene>
<proteinExistence type="predicted"/>
<keyword evidence="2" id="KW-1185">Reference proteome</keyword>
<dbReference type="AlphaFoldDB" id="A0AAE4BRN9"/>
<dbReference type="Proteomes" id="UP001185092">
    <property type="component" value="Unassembled WGS sequence"/>
</dbReference>
<dbReference type="EMBL" id="JAVDQD010000001">
    <property type="protein sequence ID" value="MDR6238045.1"/>
    <property type="molecule type" value="Genomic_DNA"/>
</dbReference>
<sequence>MINLIIIITLSYIVYTIAYKFFITGSHDYQLSDGWTIHDHEFENEILAQRTIEGPNGMKVKLALDVNVHHPVSYLLVENLGCSLGSCQVGMKTNSYEFYSVINLYANTKEKMELNTDSLIECLKPSKQLHFVVGEKSSKLSLNGFKKALAYFKGHFENFSQSNKNNELTKTTL</sequence>
<name>A0AAE4BRN9_9BACT</name>
<evidence type="ECO:0000313" key="1">
    <source>
        <dbReference type="EMBL" id="MDR6238045.1"/>
    </source>
</evidence>
<comment type="caution">
    <text evidence="1">The sequence shown here is derived from an EMBL/GenBank/DDBJ whole genome shotgun (WGS) entry which is preliminary data.</text>
</comment>
<dbReference type="RefSeq" id="WP_309937517.1">
    <property type="nucleotide sequence ID" value="NZ_AP025305.1"/>
</dbReference>
<protein>
    <submittedName>
        <fullName evidence="1">Uncharacterized protein</fullName>
    </submittedName>
</protein>